<reference evidence="2 3" key="1">
    <citation type="journal article" date="2014" name="Am. J. Bot.">
        <title>Genome assembly and annotation for red clover (Trifolium pratense; Fabaceae).</title>
        <authorList>
            <person name="Istvanek J."/>
            <person name="Jaros M."/>
            <person name="Krenek A."/>
            <person name="Repkova J."/>
        </authorList>
    </citation>
    <scope>NUCLEOTIDE SEQUENCE [LARGE SCALE GENOMIC DNA]</scope>
    <source>
        <strain evidence="3">cv. Tatra</strain>
        <tissue evidence="2">Young leaves</tissue>
    </source>
</reference>
<sequence length="58" mass="6512">GKEQNWPMWDFVKFFAWPFDPMDGYDLEGSGEGHLEQAGGRHIGPVGGRHFGLAGERH</sequence>
<evidence type="ECO:0000256" key="1">
    <source>
        <dbReference type="SAM" id="MobiDB-lite"/>
    </source>
</evidence>
<reference evidence="2 3" key="2">
    <citation type="journal article" date="2017" name="Front. Plant Sci.">
        <title>Gene Classification and Mining of Molecular Markers Useful in Red Clover (Trifolium pratense) Breeding.</title>
        <authorList>
            <person name="Istvanek J."/>
            <person name="Dluhosova J."/>
            <person name="Dluhos P."/>
            <person name="Patkova L."/>
            <person name="Nedelnik J."/>
            <person name="Repkova J."/>
        </authorList>
    </citation>
    <scope>NUCLEOTIDE SEQUENCE [LARGE SCALE GENOMIC DNA]</scope>
    <source>
        <strain evidence="3">cv. Tatra</strain>
        <tissue evidence="2">Young leaves</tissue>
    </source>
</reference>
<name>A0A2K3KDK0_TRIPR</name>
<proteinExistence type="predicted"/>
<comment type="caution">
    <text evidence="2">The sequence shown here is derived from an EMBL/GenBank/DDBJ whole genome shotgun (WGS) entry which is preliminary data.</text>
</comment>
<evidence type="ECO:0000313" key="3">
    <source>
        <dbReference type="Proteomes" id="UP000236291"/>
    </source>
</evidence>
<dbReference type="EMBL" id="ASHM01165104">
    <property type="protein sequence ID" value="PNX64377.1"/>
    <property type="molecule type" value="Genomic_DNA"/>
</dbReference>
<gene>
    <name evidence="2" type="ORF">L195_g062086</name>
</gene>
<evidence type="ECO:0000313" key="2">
    <source>
        <dbReference type="EMBL" id="PNX64377.1"/>
    </source>
</evidence>
<feature type="region of interest" description="Disordered" evidence="1">
    <location>
        <begin position="28"/>
        <end position="48"/>
    </location>
</feature>
<accession>A0A2K3KDK0</accession>
<dbReference type="Proteomes" id="UP000236291">
    <property type="component" value="Unassembled WGS sequence"/>
</dbReference>
<protein>
    <submittedName>
        <fullName evidence="2">Uncharacterized protein</fullName>
    </submittedName>
</protein>
<organism evidence="2 3">
    <name type="scientific">Trifolium pratense</name>
    <name type="common">Red clover</name>
    <dbReference type="NCBI Taxonomy" id="57577"/>
    <lineage>
        <taxon>Eukaryota</taxon>
        <taxon>Viridiplantae</taxon>
        <taxon>Streptophyta</taxon>
        <taxon>Embryophyta</taxon>
        <taxon>Tracheophyta</taxon>
        <taxon>Spermatophyta</taxon>
        <taxon>Magnoliopsida</taxon>
        <taxon>eudicotyledons</taxon>
        <taxon>Gunneridae</taxon>
        <taxon>Pentapetalae</taxon>
        <taxon>rosids</taxon>
        <taxon>fabids</taxon>
        <taxon>Fabales</taxon>
        <taxon>Fabaceae</taxon>
        <taxon>Papilionoideae</taxon>
        <taxon>50 kb inversion clade</taxon>
        <taxon>NPAAA clade</taxon>
        <taxon>Hologalegina</taxon>
        <taxon>IRL clade</taxon>
        <taxon>Trifolieae</taxon>
        <taxon>Trifolium</taxon>
    </lineage>
</organism>
<dbReference type="AlphaFoldDB" id="A0A2K3KDK0"/>
<feature type="non-terminal residue" evidence="2">
    <location>
        <position position="1"/>
    </location>
</feature>